<keyword evidence="3" id="KW-1185">Reference proteome</keyword>
<accession>A0A9X7P6V2</accession>
<dbReference type="Proteomes" id="UP000239430">
    <property type="component" value="Unassembled WGS sequence"/>
</dbReference>
<organism evidence="2 3">
    <name type="scientific">Neomoorella stamsii</name>
    <dbReference type="NCBI Taxonomy" id="1266720"/>
    <lineage>
        <taxon>Bacteria</taxon>
        <taxon>Bacillati</taxon>
        <taxon>Bacillota</taxon>
        <taxon>Clostridia</taxon>
        <taxon>Neomoorellales</taxon>
        <taxon>Neomoorellaceae</taxon>
        <taxon>Neomoorella</taxon>
    </lineage>
</organism>
<gene>
    <name evidence="2" type="ORF">MOST_11560</name>
</gene>
<reference evidence="2 3" key="1">
    <citation type="submission" date="2018-03" db="EMBL/GenBank/DDBJ databases">
        <title>Genome sequence of Moorella stamsii DSM 26217.</title>
        <authorList>
            <person name="Poehlein A."/>
            <person name="Daniel R."/>
        </authorList>
    </citation>
    <scope>NUCLEOTIDE SEQUENCE [LARGE SCALE GENOMIC DNA]</scope>
    <source>
        <strain evidence="3">DSM 26217</strain>
    </source>
</reference>
<dbReference type="EMBL" id="PVXL01000034">
    <property type="protein sequence ID" value="PRR74015.1"/>
    <property type="molecule type" value="Genomic_DNA"/>
</dbReference>
<dbReference type="AlphaFoldDB" id="A0A9X7P6V2"/>
<feature type="compositionally biased region" description="Basic residues" evidence="1">
    <location>
        <begin position="37"/>
        <end position="50"/>
    </location>
</feature>
<protein>
    <submittedName>
        <fullName evidence="2">Uncharacterized protein</fullName>
    </submittedName>
</protein>
<sequence>MLWKFARRRGINLLTSKLRTLIYECKSGVCYRRMERHKAQRPGQLGHRRAPFPAPDCRRRAGDGDPPGDDPLLYDHPRGGAAAHPGRRPGPNATSHERIFIARPEEFEADLLKHFLGLVSQPGWRADMAGVEELLRLVLPGFRAKKGRELVQVG</sequence>
<proteinExistence type="predicted"/>
<evidence type="ECO:0000256" key="1">
    <source>
        <dbReference type="SAM" id="MobiDB-lite"/>
    </source>
</evidence>
<evidence type="ECO:0000313" key="3">
    <source>
        <dbReference type="Proteomes" id="UP000239430"/>
    </source>
</evidence>
<name>A0A9X7P6V2_9FIRM</name>
<evidence type="ECO:0000313" key="2">
    <source>
        <dbReference type="EMBL" id="PRR74015.1"/>
    </source>
</evidence>
<comment type="caution">
    <text evidence="2">The sequence shown here is derived from an EMBL/GenBank/DDBJ whole genome shotgun (WGS) entry which is preliminary data.</text>
</comment>
<feature type="region of interest" description="Disordered" evidence="1">
    <location>
        <begin position="37"/>
        <end position="96"/>
    </location>
</feature>